<dbReference type="HAMAP" id="MF_01877">
    <property type="entry name" value="16SrRNA_methyltr_I"/>
    <property type="match status" value="1"/>
</dbReference>
<keyword evidence="5 6" id="KW-0949">S-adenosyl-L-methionine</keyword>
<dbReference type="GO" id="GO:0070677">
    <property type="term" value="F:rRNA (cytosine-2'-O-)-methyltransferase activity"/>
    <property type="evidence" value="ECO:0007669"/>
    <property type="project" value="UniProtKB-UniRule"/>
</dbReference>
<reference evidence="9" key="2">
    <citation type="submission" date="2020-04" db="EMBL/GenBank/DDBJ databases">
        <authorList>
            <person name="Tanveer F."/>
            <person name="Xie Y."/>
            <person name="Shinwari Z.K."/>
        </authorList>
    </citation>
    <scope>NUCLEOTIDE SEQUENCE</scope>
    <source>
        <strain evidence="9">MOSEL-ME25</strain>
    </source>
</reference>
<evidence type="ECO:0000256" key="5">
    <source>
        <dbReference type="ARBA" id="ARBA00022691"/>
    </source>
</evidence>
<evidence type="ECO:0000256" key="1">
    <source>
        <dbReference type="ARBA" id="ARBA00022490"/>
    </source>
</evidence>
<evidence type="ECO:0000313" key="10">
    <source>
        <dbReference type="Proteomes" id="UP000031546"/>
    </source>
</evidence>
<dbReference type="PROSITE" id="PS01296">
    <property type="entry name" value="RSMI"/>
    <property type="match status" value="1"/>
</dbReference>
<evidence type="ECO:0000256" key="3">
    <source>
        <dbReference type="ARBA" id="ARBA00022603"/>
    </source>
</evidence>
<dbReference type="Pfam" id="PF00590">
    <property type="entry name" value="TP_methylase"/>
    <property type="match status" value="1"/>
</dbReference>
<dbReference type="PIRSF" id="PIRSF005917">
    <property type="entry name" value="MTase_YraL"/>
    <property type="match status" value="1"/>
</dbReference>
<keyword evidence="3 6" id="KW-0489">Methyltransferase</keyword>
<protein>
    <recommendedName>
        <fullName evidence="6">Ribosomal RNA small subunit methyltransferase I</fullName>
        <ecNumber evidence="6">2.1.1.198</ecNumber>
    </recommendedName>
    <alternativeName>
        <fullName evidence="6">16S rRNA 2'-O-ribose C1402 methyltransferase</fullName>
    </alternativeName>
    <alternativeName>
        <fullName evidence="6">rRNA (cytidine-2'-O-)-methyltransferase RsmI</fullName>
    </alternativeName>
</protein>
<reference evidence="9" key="3">
    <citation type="submission" date="2022-12" db="EMBL/GenBank/DDBJ databases">
        <title>Genome analysis and biological profiling of marine Salinicoccus roseus MOSEL-ME25.</title>
        <authorList>
            <person name="Mirza F.T."/>
            <person name="Xie Y."/>
            <person name="Shinwari Z.K."/>
        </authorList>
    </citation>
    <scope>NUCLEOTIDE SEQUENCE</scope>
    <source>
        <strain evidence="9">MOSEL-ME25</strain>
    </source>
</reference>
<dbReference type="Proteomes" id="UP000031546">
    <property type="component" value="Unassembled WGS sequence"/>
</dbReference>
<keyword evidence="4 6" id="KW-0808">Transferase</keyword>
<evidence type="ECO:0000313" key="9">
    <source>
        <dbReference type="EMBL" id="MDB0580988.1"/>
    </source>
</evidence>
<dbReference type="InterPro" id="IPR014777">
    <property type="entry name" value="4pyrrole_Mease_sub1"/>
</dbReference>
<evidence type="ECO:0000256" key="6">
    <source>
        <dbReference type="HAMAP-Rule" id="MF_01877"/>
    </source>
</evidence>
<comment type="similarity">
    <text evidence="6">Belongs to the methyltransferase superfamily. RsmI family.</text>
</comment>
<dbReference type="OrthoDB" id="9809084at2"/>
<evidence type="ECO:0000256" key="2">
    <source>
        <dbReference type="ARBA" id="ARBA00022552"/>
    </source>
</evidence>
<dbReference type="EC" id="2.1.1.198" evidence="6"/>
<keyword evidence="11" id="KW-1185">Reference proteome</keyword>
<dbReference type="InterPro" id="IPR000878">
    <property type="entry name" value="4pyrrol_Mease"/>
</dbReference>
<dbReference type="SUPFAM" id="SSF53790">
    <property type="entry name" value="Tetrapyrrole methylase"/>
    <property type="match status" value="1"/>
</dbReference>
<dbReference type="InterPro" id="IPR014776">
    <property type="entry name" value="4pyrrole_Mease_sub2"/>
</dbReference>
<gene>
    <name evidence="6 9" type="primary">rsmI</name>
    <name evidence="9" type="ORF">F7P68_0010655</name>
    <name evidence="8" type="ORF">SN16_09275</name>
</gene>
<dbReference type="GO" id="GO:0005737">
    <property type="term" value="C:cytoplasm"/>
    <property type="evidence" value="ECO:0007669"/>
    <property type="project" value="UniProtKB-SubCell"/>
</dbReference>
<dbReference type="InterPro" id="IPR035996">
    <property type="entry name" value="4pyrrol_Methylase_sf"/>
</dbReference>
<feature type="domain" description="Tetrapyrrole methylase" evidence="7">
    <location>
        <begin position="5"/>
        <end position="202"/>
    </location>
</feature>
<evidence type="ECO:0000313" key="8">
    <source>
        <dbReference type="EMBL" id="KIH70441.1"/>
    </source>
</evidence>
<sequence length="276" mass="31025">MDVQLYITGTPLGNLEDMTYRAVETLKTVDVILCEDTRTTRKLTNHFGIDTPLRAYHDFNKEESEDRIIEEMHEGRTFALVSDAGMPVVSDPGFELVARMQEEGLEYVVIPSGSAFTLALVASGIPSYEFTYFGFLPKTGSKRKKKLKEIMAHELTSVLYESPHKVKDTLGVIADIDGERMISISREITKKFEQHVRRPASEMLGLLDGEIPLKGEFVIVIEGAEPESVHFDIPAAEHVEALIKEGLTPKQAIKKVAEVRGLKKQDVYDEFHETKK</sequence>
<evidence type="ECO:0000313" key="11">
    <source>
        <dbReference type="Proteomes" id="UP000527860"/>
    </source>
</evidence>
<dbReference type="Gene3D" id="3.40.1010.10">
    <property type="entry name" value="Cobalt-precorrin-4 Transmethylase, Domain 1"/>
    <property type="match status" value="1"/>
</dbReference>
<dbReference type="AlphaFoldDB" id="A0A0C2HLN5"/>
<accession>A0A0C2HLN5</accession>
<dbReference type="FunFam" id="3.30.950.10:FF:000002">
    <property type="entry name" value="Ribosomal RNA small subunit methyltransferase I"/>
    <property type="match status" value="1"/>
</dbReference>
<dbReference type="FunFam" id="3.40.1010.10:FF:000007">
    <property type="entry name" value="Ribosomal RNA small subunit methyltransferase I"/>
    <property type="match status" value="1"/>
</dbReference>
<organism evidence="8 10">
    <name type="scientific">Salinicoccus roseus</name>
    <dbReference type="NCBI Taxonomy" id="45670"/>
    <lineage>
        <taxon>Bacteria</taxon>
        <taxon>Bacillati</taxon>
        <taxon>Bacillota</taxon>
        <taxon>Bacilli</taxon>
        <taxon>Bacillales</taxon>
        <taxon>Staphylococcaceae</taxon>
        <taxon>Salinicoccus</taxon>
    </lineage>
</organism>
<reference evidence="8 10" key="1">
    <citation type="submission" date="2015-01" db="EMBL/GenBank/DDBJ databases">
        <title>Genome sequences of high lactate-tolerant strain Salinicoccus roseus W12 with industrial interest.</title>
        <authorList>
            <person name="Wang H."/>
            <person name="Yu B."/>
        </authorList>
    </citation>
    <scope>NUCLEOTIDE SEQUENCE [LARGE SCALE GENOMIC DNA]</scope>
    <source>
        <strain evidence="8 10">W12</strain>
    </source>
</reference>
<dbReference type="STRING" id="45670.SN16_09275"/>
<name>A0A0C2HLN5_9STAP</name>
<dbReference type="Proteomes" id="UP000527860">
    <property type="component" value="Unassembled WGS sequence"/>
</dbReference>
<proteinExistence type="inferred from homology"/>
<dbReference type="PANTHER" id="PTHR46111:SF1">
    <property type="entry name" value="RIBOSOMAL RNA SMALL SUBUNIT METHYLTRANSFERASE I"/>
    <property type="match status" value="1"/>
</dbReference>
<dbReference type="PANTHER" id="PTHR46111">
    <property type="entry name" value="RIBOSOMAL RNA SMALL SUBUNIT METHYLTRANSFERASE I"/>
    <property type="match status" value="1"/>
</dbReference>
<keyword evidence="1 6" id="KW-0963">Cytoplasm</keyword>
<keyword evidence="2 6" id="KW-0698">rRNA processing</keyword>
<dbReference type="CDD" id="cd11648">
    <property type="entry name" value="RsmI"/>
    <property type="match status" value="1"/>
</dbReference>
<dbReference type="Gene3D" id="3.30.950.10">
    <property type="entry name" value="Methyltransferase, Cobalt-precorrin-4 Transmethylase, Domain 2"/>
    <property type="match status" value="1"/>
</dbReference>
<comment type="subcellular location">
    <subcellularLocation>
        <location evidence="6">Cytoplasm</location>
    </subcellularLocation>
</comment>
<dbReference type="EMBL" id="JABEVU030000001">
    <property type="protein sequence ID" value="MDB0580988.1"/>
    <property type="molecule type" value="Genomic_DNA"/>
</dbReference>
<dbReference type="InterPro" id="IPR018063">
    <property type="entry name" value="SAM_MeTrfase_RsmI_CS"/>
</dbReference>
<comment type="function">
    <text evidence="6">Catalyzes the 2'-O-methylation of the ribose of cytidine 1402 (C1402) in 16S rRNA.</text>
</comment>
<dbReference type="InterPro" id="IPR008189">
    <property type="entry name" value="rRNA_ssu_MeTfrase_I"/>
</dbReference>
<evidence type="ECO:0000256" key="4">
    <source>
        <dbReference type="ARBA" id="ARBA00022679"/>
    </source>
</evidence>
<evidence type="ECO:0000259" key="7">
    <source>
        <dbReference type="Pfam" id="PF00590"/>
    </source>
</evidence>
<comment type="catalytic activity">
    <reaction evidence="6">
        <text>cytidine(1402) in 16S rRNA + S-adenosyl-L-methionine = 2'-O-methylcytidine(1402) in 16S rRNA + S-adenosyl-L-homocysteine + H(+)</text>
        <dbReference type="Rhea" id="RHEA:42924"/>
        <dbReference type="Rhea" id="RHEA-COMP:10285"/>
        <dbReference type="Rhea" id="RHEA-COMP:10286"/>
        <dbReference type="ChEBI" id="CHEBI:15378"/>
        <dbReference type="ChEBI" id="CHEBI:57856"/>
        <dbReference type="ChEBI" id="CHEBI:59789"/>
        <dbReference type="ChEBI" id="CHEBI:74495"/>
        <dbReference type="ChEBI" id="CHEBI:82748"/>
        <dbReference type="EC" id="2.1.1.198"/>
    </reaction>
</comment>
<dbReference type="NCBIfam" id="TIGR00096">
    <property type="entry name" value="16S rRNA (cytidine(1402)-2'-O)-methyltransferase"/>
    <property type="match status" value="1"/>
</dbReference>
<dbReference type="EMBL" id="JXII01000007">
    <property type="protein sequence ID" value="KIH70441.1"/>
    <property type="molecule type" value="Genomic_DNA"/>
</dbReference>
<comment type="caution">
    <text evidence="8">The sequence shown here is derived from an EMBL/GenBank/DDBJ whole genome shotgun (WGS) entry which is preliminary data.</text>
</comment>